<keyword evidence="7" id="KW-0406">Ion transport</keyword>
<reference evidence="11 12" key="1">
    <citation type="submission" date="2014-04" db="EMBL/GenBank/DDBJ databases">
        <authorList>
            <consortium name="DOE Joint Genome Institute"/>
            <person name="Kuo A."/>
            <person name="Kohler A."/>
            <person name="Nagy L.G."/>
            <person name="Floudas D."/>
            <person name="Copeland A."/>
            <person name="Barry K.W."/>
            <person name="Cichocki N."/>
            <person name="Veneault-Fourrey C."/>
            <person name="LaButti K."/>
            <person name="Lindquist E.A."/>
            <person name="Lipzen A."/>
            <person name="Lundell T."/>
            <person name="Morin E."/>
            <person name="Murat C."/>
            <person name="Sun H."/>
            <person name="Tunlid A."/>
            <person name="Henrissat B."/>
            <person name="Grigoriev I.V."/>
            <person name="Hibbett D.S."/>
            <person name="Martin F."/>
            <person name="Nordberg H.P."/>
            <person name="Cantor M.N."/>
            <person name="Hua S.X."/>
        </authorList>
    </citation>
    <scope>NUCLEOTIDE SEQUENCE [LARGE SCALE GENOMIC DNA]</scope>
    <source>
        <strain evidence="11 12">LaAM-08-1</strain>
    </source>
</reference>
<evidence type="ECO:0000256" key="9">
    <source>
        <dbReference type="ARBA" id="ARBA00023303"/>
    </source>
</evidence>
<dbReference type="GO" id="GO:0034702">
    <property type="term" value="C:monoatomic ion channel complex"/>
    <property type="evidence" value="ECO:0007669"/>
    <property type="project" value="UniProtKB-KW"/>
</dbReference>
<keyword evidence="6" id="KW-1133">Transmembrane helix</keyword>
<evidence type="ECO:0000313" key="12">
    <source>
        <dbReference type="Proteomes" id="UP000054477"/>
    </source>
</evidence>
<gene>
    <name evidence="11" type="ORF">K443DRAFT_84550</name>
</gene>
<evidence type="ECO:0000256" key="8">
    <source>
        <dbReference type="ARBA" id="ARBA00023136"/>
    </source>
</evidence>
<evidence type="ECO:0000256" key="3">
    <source>
        <dbReference type="ARBA" id="ARBA00022475"/>
    </source>
</evidence>
<dbReference type="AlphaFoldDB" id="A0A0C9X918"/>
<dbReference type="Proteomes" id="UP000054477">
    <property type="component" value="Unassembled WGS sequence"/>
</dbReference>
<keyword evidence="12" id="KW-1185">Reference proteome</keyword>
<keyword evidence="8" id="KW-0472">Membrane</keyword>
<evidence type="ECO:0000313" key="11">
    <source>
        <dbReference type="EMBL" id="KIK08725.1"/>
    </source>
</evidence>
<name>A0A0C9X918_9AGAR</name>
<accession>A0A0C9X918</accession>
<sequence length="213" mass="23427">MSSEHQPLLPTTHTGQAPSKYHHYRNKTAEVLESRRLHKLVIALISIDAVCVLIDLGYTVLSTDCTPVGGESPEWLEVLAQISLVITTLFLLEIPLNLWAIGGQHMNPFGPVPHAGLHAFDAFVILTTFILEVVLRGAERELAGLLIILRLWRLVKLVGGVAVGAGALEEENARILAETRHERDHLKAELEGSRQENEKLRKQLGLSSTSTTA</sequence>
<organism evidence="11 12">
    <name type="scientific">Laccaria amethystina LaAM-08-1</name>
    <dbReference type="NCBI Taxonomy" id="1095629"/>
    <lineage>
        <taxon>Eukaryota</taxon>
        <taxon>Fungi</taxon>
        <taxon>Dikarya</taxon>
        <taxon>Basidiomycota</taxon>
        <taxon>Agaricomycotina</taxon>
        <taxon>Agaricomycetes</taxon>
        <taxon>Agaricomycetidae</taxon>
        <taxon>Agaricales</taxon>
        <taxon>Agaricineae</taxon>
        <taxon>Hydnangiaceae</taxon>
        <taxon>Laccaria</taxon>
    </lineage>
</organism>
<keyword evidence="9" id="KW-0407">Ion channel</keyword>
<keyword evidence="2" id="KW-0813">Transport</keyword>
<keyword evidence="5" id="KW-0851">Voltage-gated channel</keyword>
<dbReference type="Gene3D" id="1.20.120.350">
    <property type="entry name" value="Voltage-gated potassium channels. Chain C"/>
    <property type="match status" value="1"/>
</dbReference>
<feature type="region of interest" description="Disordered" evidence="10">
    <location>
        <begin position="186"/>
        <end position="213"/>
    </location>
</feature>
<evidence type="ECO:0000256" key="6">
    <source>
        <dbReference type="ARBA" id="ARBA00022989"/>
    </source>
</evidence>
<dbReference type="GO" id="GO:0030171">
    <property type="term" value="F:voltage-gated proton channel activity"/>
    <property type="evidence" value="ECO:0007669"/>
    <property type="project" value="InterPro"/>
</dbReference>
<dbReference type="InterPro" id="IPR031846">
    <property type="entry name" value="Hvcn1"/>
</dbReference>
<evidence type="ECO:0000256" key="10">
    <source>
        <dbReference type="SAM" id="MobiDB-lite"/>
    </source>
</evidence>
<feature type="compositionally biased region" description="Polar residues" evidence="10">
    <location>
        <begin position="1"/>
        <end position="17"/>
    </location>
</feature>
<protein>
    <recommendedName>
        <fullName evidence="13">Hydrogen voltage-gated channel 1</fullName>
    </recommendedName>
</protein>
<feature type="region of interest" description="Disordered" evidence="10">
    <location>
        <begin position="1"/>
        <end position="20"/>
    </location>
</feature>
<dbReference type="PANTHER" id="PTHR46480:SF1">
    <property type="entry name" value="VOLTAGE-GATED HYDROGEN CHANNEL 1"/>
    <property type="match status" value="1"/>
</dbReference>
<dbReference type="InterPro" id="IPR027359">
    <property type="entry name" value="Volt_channel_dom_sf"/>
</dbReference>
<dbReference type="STRING" id="1095629.A0A0C9X918"/>
<dbReference type="GO" id="GO:0005886">
    <property type="term" value="C:plasma membrane"/>
    <property type="evidence" value="ECO:0007669"/>
    <property type="project" value="UniProtKB-SubCell"/>
</dbReference>
<keyword evidence="3" id="KW-1003">Cell membrane</keyword>
<reference evidence="12" key="2">
    <citation type="submission" date="2015-01" db="EMBL/GenBank/DDBJ databases">
        <title>Evolutionary Origins and Diversification of the Mycorrhizal Mutualists.</title>
        <authorList>
            <consortium name="DOE Joint Genome Institute"/>
            <consortium name="Mycorrhizal Genomics Consortium"/>
            <person name="Kohler A."/>
            <person name="Kuo A."/>
            <person name="Nagy L.G."/>
            <person name="Floudas D."/>
            <person name="Copeland A."/>
            <person name="Barry K.W."/>
            <person name="Cichocki N."/>
            <person name="Veneault-Fourrey C."/>
            <person name="LaButti K."/>
            <person name="Lindquist E.A."/>
            <person name="Lipzen A."/>
            <person name="Lundell T."/>
            <person name="Morin E."/>
            <person name="Murat C."/>
            <person name="Riley R."/>
            <person name="Ohm R."/>
            <person name="Sun H."/>
            <person name="Tunlid A."/>
            <person name="Henrissat B."/>
            <person name="Grigoriev I.V."/>
            <person name="Hibbett D.S."/>
            <person name="Martin F."/>
        </authorList>
    </citation>
    <scope>NUCLEOTIDE SEQUENCE [LARGE SCALE GENOMIC DNA]</scope>
    <source>
        <strain evidence="12">LaAM-08-1</strain>
    </source>
</reference>
<dbReference type="OrthoDB" id="427456at2759"/>
<dbReference type="EMBL" id="KN838541">
    <property type="protein sequence ID" value="KIK08725.1"/>
    <property type="molecule type" value="Genomic_DNA"/>
</dbReference>
<evidence type="ECO:0000256" key="4">
    <source>
        <dbReference type="ARBA" id="ARBA00022692"/>
    </source>
</evidence>
<feature type="compositionally biased region" description="Basic and acidic residues" evidence="10">
    <location>
        <begin position="186"/>
        <end position="201"/>
    </location>
</feature>
<dbReference type="HOGENOM" id="CLU_076372_1_1_1"/>
<evidence type="ECO:0000256" key="7">
    <source>
        <dbReference type="ARBA" id="ARBA00023065"/>
    </source>
</evidence>
<comment type="subcellular location">
    <subcellularLocation>
        <location evidence="1">Cell membrane</location>
        <topology evidence="1">Multi-pass membrane protein</topology>
    </subcellularLocation>
</comment>
<evidence type="ECO:0000256" key="1">
    <source>
        <dbReference type="ARBA" id="ARBA00004651"/>
    </source>
</evidence>
<dbReference type="PANTHER" id="PTHR46480">
    <property type="entry name" value="F20B24.22"/>
    <property type="match status" value="1"/>
</dbReference>
<evidence type="ECO:0000256" key="2">
    <source>
        <dbReference type="ARBA" id="ARBA00022448"/>
    </source>
</evidence>
<evidence type="ECO:0008006" key="13">
    <source>
        <dbReference type="Google" id="ProtNLM"/>
    </source>
</evidence>
<evidence type="ECO:0000256" key="5">
    <source>
        <dbReference type="ARBA" id="ARBA00022882"/>
    </source>
</evidence>
<keyword evidence="4" id="KW-0812">Transmembrane</keyword>
<proteinExistence type="predicted"/>